<feature type="region of interest" description="Disordered" evidence="2">
    <location>
        <begin position="232"/>
        <end position="251"/>
    </location>
</feature>
<dbReference type="OMA" id="HKNMSRM"/>
<keyword evidence="5" id="KW-1185">Reference proteome</keyword>
<keyword evidence="1" id="KW-0175">Coiled coil</keyword>
<reference evidence="4" key="2">
    <citation type="submission" date="2021-05" db="UniProtKB">
        <authorList>
            <consortium name="EnsemblPlants"/>
        </authorList>
    </citation>
    <scope>IDENTIFICATION</scope>
    <source>
        <strain evidence="4">subsp. malaccensis</strain>
    </source>
</reference>
<feature type="coiled-coil region" evidence="1">
    <location>
        <begin position="110"/>
        <end position="137"/>
    </location>
</feature>
<evidence type="ECO:0000313" key="4">
    <source>
        <dbReference type="EnsemblPlants" id="Ma09_p08200.1"/>
    </source>
</evidence>
<organism evidence="4 5">
    <name type="scientific">Musa acuminata subsp. malaccensis</name>
    <name type="common">Wild banana</name>
    <name type="synonym">Musa malaccensis</name>
    <dbReference type="NCBI Taxonomy" id="214687"/>
    <lineage>
        <taxon>Eukaryota</taxon>
        <taxon>Viridiplantae</taxon>
        <taxon>Streptophyta</taxon>
        <taxon>Embryophyta</taxon>
        <taxon>Tracheophyta</taxon>
        <taxon>Spermatophyta</taxon>
        <taxon>Magnoliopsida</taxon>
        <taxon>Liliopsida</taxon>
        <taxon>Zingiberales</taxon>
        <taxon>Musaceae</taxon>
        <taxon>Musa</taxon>
    </lineage>
</organism>
<evidence type="ECO:0000256" key="2">
    <source>
        <dbReference type="SAM" id="MobiDB-lite"/>
    </source>
</evidence>
<evidence type="ECO:0000313" key="3">
    <source>
        <dbReference type="EMBL" id="CAG1834549.1"/>
    </source>
</evidence>
<evidence type="ECO:0000313" key="5">
    <source>
        <dbReference type="Proteomes" id="UP000012960"/>
    </source>
</evidence>
<accession>A0A804KHA1</accession>
<dbReference type="EMBL" id="HG996474">
    <property type="protein sequence ID" value="CAG1834549.1"/>
    <property type="molecule type" value="Genomic_DNA"/>
</dbReference>
<proteinExistence type="predicted"/>
<gene>
    <name evidence="3" type="ORF">GSMUA_226540.1</name>
</gene>
<evidence type="ECO:0000256" key="1">
    <source>
        <dbReference type="SAM" id="Coils"/>
    </source>
</evidence>
<reference evidence="3" key="1">
    <citation type="submission" date="2021-03" db="EMBL/GenBank/DDBJ databases">
        <authorList>
            <consortium name="Genoscope - CEA"/>
            <person name="William W."/>
        </authorList>
    </citation>
    <scope>NUCLEOTIDE SEQUENCE</scope>
    <source>
        <strain evidence="3">Doubled-haploid Pahang</strain>
    </source>
</reference>
<dbReference type="FunCoup" id="A0A804KHA1">
    <property type="interactions" value="3558"/>
</dbReference>
<dbReference type="OrthoDB" id="685187at2759"/>
<sequence>MRSSPLRRDSAVETMEGQASSVLGEVDTTRPFRSVKEAVAVFGERFLAGDAAPPHKAHANAEPDITPRPTCSLPAPKPAYSTSSSPLSYTSSASHFIRCKDVETTVFSCLRNLAAELEEMKRELRILKERESETARAIATINSQLHKSMSKLAEIEAAESAVSIEQHAKARSERWQDDRARDMEERLEYLPCLGQALSLAEIEDHLGGRRKIKLRKRKPIIPLLGDLLSRERESSDLNSSVYSRSSFYSFS</sequence>
<dbReference type="Proteomes" id="UP000012960">
    <property type="component" value="Unplaced"/>
</dbReference>
<dbReference type="EnsemblPlants" id="Ma09_t08200.1">
    <property type="protein sequence ID" value="Ma09_p08200.1"/>
    <property type="gene ID" value="Ma09_g08200"/>
</dbReference>
<feature type="compositionally biased region" description="Low complexity" evidence="2">
    <location>
        <begin position="239"/>
        <end position="251"/>
    </location>
</feature>
<name>A0A804KHA1_MUSAM</name>
<protein>
    <submittedName>
        <fullName evidence="3">(wild Malaysian banana) hypothetical protein</fullName>
    </submittedName>
</protein>
<dbReference type="AlphaFoldDB" id="A0A804KHA1"/>
<dbReference type="InParanoid" id="A0A804KHA1"/>
<feature type="region of interest" description="Disordered" evidence="2">
    <location>
        <begin position="51"/>
        <end position="71"/>
    </location>
</feature>
<dbReference type="Gramene" id="Ma09_t08200.1">
    <property type="protein sequence ID" value="Ma09_p08200.1"/>
    <property type="gene ID" value="Ma09_g08200"/>
</dbReference>